<dbReference type="GO" id="GO:0000271">
    <property type="term" value="P:polysaccharide biosynthetic process"/>
    <property type="evidence" value="ECO:0007669"/>
    <property type="project" value="TreeGrafter"/>
</dbReference>
<dbReference type="PIRSF" id="PIRSF000390">
    <property type="entry name" value="PLP_StrS"/>
    <property type="match status" value="1"/>
</dbReference>
<sequence length="370" mass="42093">MKIPAFDLTRQYKKISNELLPLLEQTFSKGQFILGENVSLLEKELANYCNTKYSLGVASGTDALLISLEALGIKEGDEVITTPFTFFATSEVISLLKAKPVFVDIDPVTYNIDPEKVEDAISPKTKGIIPVHLFGQMAEMDDLTYLAEKYDLFIVEDACQAIGAEYKGKKAGSIGDTGCFSFFPTKNLGGYGDGGLITTNNEEVYEKAKLLRVHGSSKKYYHEMIGHNSRLDEIQAVILRVKLRYLDSWIERRREIARIYSENLKELDIIVPEEKPYLKHVYHQYVIRVKKRDELQNYLASKGIGTAIYYPLPLHLQKCYEDLGYKKGDFPEAEKASEEVLALPMWPELTDEEVYYVIESIREFYKKNGG</sequence>
<evidence type="ECO:0000256" key="2">
    <source>
        <dbReference type="ARBA" id="ARBA00037999"/>
    </source>
</evidence>
<protein>
    <submittedName>
        <fullName evidence="6">DegT/DnrJ/EryC1/StrS family aminotransferase</fullName>
    </submittedName>
</protein>
<evidence type="ECO:0000313" key="6">
    <source>
        <dbReference type="EMBL" id="HGK23936.1"/>
    </source>
</evidence>
<dbReference type="GO" id="GO:0008483">
    <property type="term" value="F:transaminase activity"/>
    <property type="evidence" value="ECO:0007669"/>
    <property type="project" value="UniProtKB-KW"/>
</dbReference>
<dbReference type="InterPro" id="IPR015422">
    <property type="entry name" value="PyrdxlP-dep_Trfase_small"/>
</dbReference>
<feature type="active site" description="Proton acceptor" evidence="3">
    <location>
        <position position="186"/>
    </location>
</feature>
<dbReference type="InterPro" id="IPR015424">
    <property type="entry name" value="PyrdxlP-dep_Trfase"/>
</dbReference>
<feature type="modified residue" description="N6-(pyridoxal phosphate)lysine" evidence="4">
    <location>
        <position position="186"/>
    </location>
</feature>
<dbReference type="Pfam" id="PF01041">
    <property type="entry name" value="DegT_DnrJ_EryC1"/>
    <property type="match status" value="1"/>
</dbReference>
<dbReference type="Gene3D" id="3.90.1150.10">
    <property type="entry name" value="Aspartate Aminotransferase, domain 1"/>
    <property type="match status" value="1"/>
</dbReference>
<dbReference type="PANTHER" id="PTHR30244:SF36">
    <property type="entry name" value="3-OXO-GLUCOSE-6-PHOSPHATE:GLUTAMATE AMINOTRANSFERASE"/>
    <property type="match status" value="1"/>
</dbReference>
<dbReference type="SUPFAM" id="SSF53383">
    <property type="entry name" value="PLP-dependent transferases"/>
    <property type="match status" value="1"/>
</dbReference>
<dbReference type="OMA" id="VWNQYTI"/>
<comment type="caution">
    <text evidence="6">The sequence shown here is derived from an EMBL/GenBank/DDBJ whole genome shotgun (WGS) entry which is preliminary data.</text>
</comment>
<dbReference type="FunFam" id="3.90.1150.10:FF:000245">
    <property type="entry name" value="Pleiotropic regulatory protein"/>
    <property type="match status" value="1"/>
</dbReference>
<evidence type="ECO:0000256" key="4">
    <source>
        <dbReference type="PIRSR" id="PIRSR000390-2"/>
    </source>
</evidence>
<dbReference type="EMBL" id="DTDV01000015">
    <property type="protein sequence ID" value="HGK23936.1"/>
    <property type="molecule type" value="Genomic_DNA"/>
</dbReference>
<comment type="similarity">
    <text evidence="2 5">Belongs to the DegT/DnrJ/EryC1 family.</text>
</comment>
<proteinExistence type="inferred from homology"/>
<dbReference type="GO" id="GO:0030170">
    <property type="term" value="F:pyridoxal phosphate binding"/>
    <property type="evidence" value="ECO:0007669"/>
    <property type="project" value="TreeGrafter"/>
</dbReference>
<keyword evidence="1 4" id="KW-0663">Pyridoxal phosphate</keyword>
<dbReference type="FunFam" id="3.40.640.10:FF:000089">
    <property type="entry name" value="Aminotransferase, DegT/DnrJ/EryC1/StrS family"/>
    <property type="match status" value="1"/>
</dbReference>
<dbReference type="CDD" id="cd00616">
    <property type="entry name" value="AHBA_syn"/>
    <property type="match status" value="1"/>
</dbReference>
<organism evidence="6">
    <name type="scientific">Dictyoglomus thermophilum</name>
    <dbReference type="NCBI Taxonomy" id="14"/>
    <lineage>
        <taxon>Bacteria</taxon>
        <taxon>Pseudomonadati</taxon>
        <taxon>Dictyoglomota</taxon>
        <taxon>Dictyoglomia</taxon>
        <taxon>Dictyoglomales</taxon>
        <taxon>Dictyoglomaceae</taxon>
        <taxon>Dictyoglomus</taxon>
    </lineage>
</organism>
<keyword evidence="6" id="KW-0808">Transferase</keyword>
<keyword evidence="6" id="KW-0032">Aminotransferase</keyword>
<dbReference type="InterPro" id="IPR015421">
    <property type="entry name" value="PyrdxlP-dep_Trfase_major"/>
</dbReference>
<dbReference type="Gene3D" id="3.40.640.10">
    <property type="entry name" value="Type I PLP-dependent aspartate aminotransferase-like (Major domain)"/>
    <property type="match status" value="1"/>
</dbReference>
<evidence type="ECO:0000256" key="1">
    <source>
        <dbReference type="ARBA" id="ARBA00022898"/>
    </source>
</evidence>
<accession>A0A7V3ZJ50</accession>
<evidence type="ECO:0000256" key="5">
    <source>
        <dbReference type="RuleBase" id="RU004508"/>
    </source>
</evidence>
<dbReference type="InterPro" id="IPR000653">
    <property type="entry name" value="DegT/StrS_aminotransferase"/>
</dbReference>
<gene>
    <name evidence="6" type="ORF">ENU78_05790</name>
</gene>
<evidence type="ECO:0000256" key="3">
    <source>
        <dbReference type="PIRSR" id="PIRSR000390-1"/>
    </source>
</evidence>
<name>A0A7V3ZJ50_DICTH</name>
<dbReference type="AlphaFoldDB" id="A0A7V3ZJ50"/>
<dbReference type="PANTHER" id="PTHR30244">
    <property type="entry name" value="TRANSAMINASE"/>
    <property type="match status" value="1"/>
</dbReference>
<dbReference type="RefSeq" id="WP_012547500.1">
    <property type="nucleotide sequence ID" value="NZ_VTFL01000006.1"/>
</dbReference>
<reference evidence="6" key="1">
    <citation type="journal article" date="2020" name="mSystems">
        <title>Genome- and Community-Level Interaction Insights into Carbon Utilization and Element Cycling Functions of Hydrothermarchaeota in Hydrothermal Sediment.</title>
        <authorList>
            <person name="Zhou Z."/>
            <person name="Liu Y."/>
            <person name="Xu W."/>
            <person name="Pan J."/>
            <person name="Luo Z.H."/>
            <person name="Li M."/>
        </authorList>
    </citation>
    <scope>NUCLEOTIDE SEQUENCE [LARGE SCALE GENOMIC DNA]</scope>
    <source>
        <strain evidence="6">SpSt-70</strain>
    </source>
</reference>